<dbReference type="PROSITE" id="PS50878">
    <property type="entry name" value="RT_POL"/>
    <property type="match status" value="1"/>
</dbReference>
<dbReference type="PANTHER" id="PTHR46890">
    <property type="entry name" value="NON-LTR RETROLELEMENT REVERSE TRANSCRIPTASE-LIKE PROTEIN-RELATED"/>
    <property type="match status" value="1"/>
</dbReference>
<accession>A0AAF0TZ64</accession>
<dbReference type="CDD" id="cd01650">
    <property type="entry name" value="RT_nLTR_like"/>
    <property type="match status" value="1"/>
</dbReference>
<dbReference type="InterPro" id="IPR043502">
    <property type="entry name" value="DNA/RNA_pol_sf"/>
</dbReference>
<reference evidence="2" key="1">
    <citation type="submission" date="2023-08" db="EMBL/GenBank/DDBJ databases">
        <title>A de novo genome assembly of Solanum verrucosum Schlechtendal, a Mexican diploid species geographically isolated from the other diploid A-genome species in potato relatives.</title>
        <authorList>
            <person name="Hosaka K."/>
        </authorList>
    </citation>
    <scope>NUCLEOTIDE SEQUENCE</scope>
    <source>
        <tissue evidence="2">Young leaves</tissue>
    </source>
</reference>
<dbReference type="Pfam" id="PF00078">
    <property type="entry name" value="RVT_1"/>
    <property type="match status" value="1"/>
</dbReference>
<protein>
    <recommendedName>
        <fullName evidence="1">Reverse transcriptase domain-containing protein</fullName>
    </recommendedName>
</protein>
<evidence type="ECO:0000313" key="3">
    <source>
        <dbReference type="Proteomes" id="UP001234989"/>
    </source>
</evidence>
<dbReference type="PANTHER" id="PTHR46890:SF50">
    <property type="entry name" value="RNA-DIRECTED DNA POLYMERASE, EUKARYOTA, REVERSE TRANSCRIPTASE ZINC-BINDING DOMAIN PROTEIN-RELATED"/>
    <property type="match status" value="1"/>
</dbReference>
<dbReference type="InterPro" id="IPR052343">
    <property type="entry name" value="Retrotransposon-Effector_Assoc"/>
</dbReference>
<name>A0AAF0TZ64_SOLVR</name>
<sequence length="511" mass="59518">MPDHSPVTLQGGSWKKNKSYFKFENWWLRTDGFTDRIRKWWDSFDYIGRPDYILASKLKALKHKLKEWNRSEQGSLGQQRKNVLEKLAVVENIATDRALTEDEATEKATLLLKLEGLIKNEEIYWRQRSRSVWLKEGDKNTKFFHKMANAHKRYNNIDQLLIQGNIVQDPERIQGEIVEFYQKLYSENVQWRPDNNFLNCPRLTGEEIEDLERNFDEEEVLRSLKQCAVDKTPGPDGFTMGFYIKCWEVVKGDIMKTFQHFYDQGRFERSFNATFIALIPKKKGAKEPRDFRPISLIGSIYKILSKVLTERLKRVMSKLVNSQQLAYVKGTQIMDAVLIANEAIDSRSSLKKPGILCKLDIEKAYDHVNWDFLMGMLEKMGFGLKWRQWIKFCISSVSFSVLINGCPSGFFGSQRGLRQGDPLSPFLFLLVMEGLNNMIMNANLEGWLRGFEVARAGRESLKITHLQYADDTLIFCDAEEDHLKILRLILVLFEGMSGLHVNWRKSFLYPS</sequence>
<keyword evidence="3" id="KW-1185">Reference proteome</keyword>
<dbReference type="InterPro" id="IPR000477">
    <property type="entry name" value="RT_dom"/>
</dbReference>
<dbReference type="EMBL" id="CP133617">
    <property type="protein sequence ID" value="WMV32995.1"/>
    <property type="molecule type" value="Genomic_DNA"/>
</dbReference>
<feature type="domain" description="Reverse transcriptase" evidence="1">
    <location>
        <begin position="260"/>
        <end position="511"/>
    </location>
</feature>
<dbReference type="AlphaFoldDB" id="A0AAF0TZ64"/>
<proteinExistence type="predicted"/>
<organism evidence="2 3">
    <name type="scientific">Solanum verrucosum</name>
    <dbReference type="NCBI Taxonomy" id="315347"/>
    <lineage>
        <taxon>Eukaryota</taxon>
        <taxon>Viridiplantae</taxon>
        <taxon>Streptophyta</taxon>
        <taxon>Embryophyta</taxon>
        <taxon>Tracheophyta</taxon>
        <taxon>Spermatophyta</taxon>
        <taxon>Magnoliopsida</taxon>
        <taxon>eudicotyledons</taxon>
        <taxon>Gunneridae</taxon>
        <taxon>Pentapetalae</taxon>
        <taxon>asterids</taxon>
        <taxon>lamiids</taxon>
        <taxon>Solanales</taxon>
        <taxon>Solanaceae</taxon>
        <taxon>Solanoideae</taxon>
        <taxon>Solaneae</taxon>
        <taxon>Solanum</taxon>
    </lineage>
</organism>
<dbReference type="Proteomes" id="UP001234989">
    <property type="component" value="Chromosome 6"/>
</dbReference>
<evidence type="ECO:0000259" key="1">
    <source>
        <dbReference type="PROSITE" id="PS50878"/>
    </source>
</evidence>
<dbReference type="SUPFAM" id="SSF56672">
    <property type="entry name" value="DNA/RNA polymerases"/>
    <property type="match status" value="1"/>
</dbReference>
<gene>
    <name evidence="2" type="ORF">MTR67_026380</name>
</gene>
<evidence type="ECO:0000313" key="2">
    <source>
        <dbReference type="EMBL" id="WMV32995.1"/>
    </source>
</evidence>